<dbReference type="InterPro" id="IPR018114">
    <property type="entry name" value="TRYPSIN_HIS"/>
</dbReference>
<feature type="chain" id="PRO_5047130226" evidence="4">
    <location>
        <begin position="22"/>
        <end position="255"/>
    </location>
</feature>
<dbReference type="GO" id="GO:0008233">
    <property type="term" value="F:peptidase activity"/>
    <property type="evidence" value="ECO:0007669"/>
    <property type="project" value="UniProtKB-KW"/>
</dbReference>
<evidence type="ECO:0000256" key="2">
    <source>
        <dbReference type="ARBA" id="ARBA00023157"/>
    </source>
</evidence>
<sequence>MIMNKLLALICLVAVLGGCTAANSLNAGKIIGGEPAPSGQYPFFAALVKEDGSHICGGSLIAPQWVLTAAHCLINTQAHSVSIGLEQYRPVLIENERIEIADVFLHPDYDARGQYDIALIKLARPAQSTRFLKLNGADTSVPLDVGTPVTLVGFGRTDDGRLSDVLYQGQGHVLGELLCTYVPPGYPDTNFNPVNNLCAGYSQAGGDSGGPLLYRTGDDYIEVGLVSRSLFQSAGQYTRVSYFIDWINAIIQMNK</sequence>
<dbReference type="InterPro" id="IPR001314">
    <property type="entry name" value="Peptidase_S1A"/>
</dbReference>
<comment type="caution">
    <text evidence="6">The sequence shown here is derived from an EMBL/GenBank/DDBJ whole genome shotgun (WGS) entry which is preliminary data.</text>
</comment>
<name>A0ABR7BJB7_9PSED</name>
<dbReference type="PRINTS" id="PR00722">
    <property type="entry name" value="CHYMOTRYPSIN"/>
</dbReference>
<evidence type="ECO:0000259" key="5">
    <source>
        <dbReference type="PROSITE" id="PS50240"/>
    </source>
</evidence>
<dbReference type="CDD" id="cd00190">
    <property type="entry name" value="Tryp_SPc"/>
    <property type="match status" value="1"/>
</dbReference>
<dbReference type="InterPro" id="IPR009003">
    <property type="entry name" value="Peptidase_S1_PA"/>
</dbReference>
<dbReference type="EMBL" id="JACONV010000019">
    <property type="protein sequence ID" value="MBC3957239.1"/>
    <property type="molecule type" value="Genomic_DNA"/>
</dbReference>
<evidence type="ECO:0000256" key="4">
    <source>
        <dbReference type="SAM" id="SignalP"/>
    </source>
</evidence>
<accession>A0ABR7BJB7</accession>
<keyword evidence="3 6" id="KW-0645">Protease</keyword>
<proteinExistence type="inferred from homology"/>
<dbReference type="InterPro" id="IPR001254">
    <property type="entry name" value="Trypsin_dom"/>
</dbReference>
<keyword evidence="3" id="KW-0720">Serine protease</keyword>
<dbReference type="SMART" id="SM00020">
    <property type="entry name" value="Tryp_SPc"/>
    <property type="match status" value="1"/>
</dbReference>
<protein>
    <submittedName>
        <fullName evidence="6">Serine protease</fullName>
    </submittedName>
</protein>
<evidence type="ECO:0000313" key="7">
    <source>
        <dbReference type="Proteomes" id="UP000660131"/>
    </source>
</evidence>
<dbReference type="PANTHER" id="PTHR24276">
    <property type="entry name" value="POLYSERASE-RELATED"/>
    <property type="match status" value="1"/>
</dbReference>
<keyword evidence="3" id="KW-0378">Hydrolase</keyword>
<dbReference type="PROSITE" id="PS00134">
    <property type="entry name" value="TRYPSIN_HIS"/>
    <property type="match status" value="1"/>
</dbReference>
<evidence type="ECO:0000256" key="3">
    <source>
        <dbReference type="RuleBase" id="RU363034"/>
    </source>
</evidence>
<evidence type="ECO:0000256" key="1">
    <source>
        <dbReference type="ARBA" id="ARBA00007664"/>
    </source>
</evidence>
<dbReference type="InterPro" id="IPR033116">
    <property type="entry name" value="TRYPSIN_SER"/>
</dbReference>
<dbReference type="Pfam" id="PF00089">
    <property type="entry name" value="Trypsin"/>
    <property type="match status" value="1"/>
</dbReference>
<feature type="signal peptide" evidence="4">
    <location>
        <begin position="1"/>
        <end position="21"/>
    </location>
</feature>
<dbReference type="PROSITE" id="PS51257">
    <property type="entry name" value="PROKAR_LIPOPROTEIN"/>
    <property type="match status" value="1"/>
</dbReference>
<dbReference type="SUPFAM" id="SSF50494">
    <property type="entry name" value="Trypsin-like serine proteases"/>
    <property type="match status" value="1"/>
</dbReference>
<feature type="domain" description="Peptidase S1" evidence="5">
    <location>
        <begin position="30"/>
        <end position="252"/>
    </location>
</feature>
<dbReference type="GO" id="GO:0006508">
    <property type="term" value="P:proteolysis"/>
    <property type="evidence" value="ECO:0007669"/>
    <property type="project" value="UniProtKB-KW"/>
</dbReference>
<keyword evidence="7" id="KW-1185">Reference proteome</keyword>
<reference evidence="6 7" key="1">
    <citation type="submission" date="2020-08" db="EMBL/GenBank/DDBJ databases">
        <title>Putative novel bacterial strains isolated from necrotic wheat leaf tissues caused by Xanthomonas translucens.</title>
        <authorList>
            <person name="Tambong J.T."/>
        </authorList>
    </citation>
    <scope>NUCLEOTIDE SEQUENCE [LARGE SCALE GENOMIC DNA]</scope>
    <source>
        <strain evidence="6 7">DOAB 1067</strain>
    </source>
</reference>
<dbReference type="Gene3D" id="2.40.10.10">
    <property type="entry name" value="Trypsin-like serine proteases"/>
    <property type="match status" value="1"/>
</dbReference>
<dbReference type="Proteomes" id="UP000660131">
    <property type="component" value="Unassembled WGS sequence"/>
</dbReference>
<evidence type="ECO:0000313" key="6">
    <source>
        <dbReference type="EMBL" id="MBC3957239.1"/>
    </source>
</evidence>
<dbReference type="PANTHER" id="PTHR24276:SF98">
    <property type="entry name" value="FI18310P1-RELATED"/>
    <property type="match status" value="1"/>
</dbReference>
<dbReference type="InterPro" id="IPR050430">
    <property type="entry name" value="Peptidase_S1"/>
</dbReference>
<keyword evidence="2" id="KW-1015">Disulfide bond</keyword>
<keyword evidence="4" id="KW-0732">Signal</keyword>
<organism evidence="6 7">
    <name type="scientific">Pseudomonas triticifolii</name>
    <dbReference type="NCBI Taxonomy" id="2762592"/>
    <lineage>
        <taxon>Bacteria</taxon>
        <taxon>Pseudomonadati</taxon>
        <taxon>Pseudomonadota</taxon>
        <taxon>Gammaproteobacteria</taxon>
        <taxon>Pseudomonadales</taxon>
        <taxon>Pseudomonadaceae</taxon>
        <taxon>Pseudomonas</taxon>
    </lineage>
</organism>
<dbReference type="PROSITE" id="PS50240">
    <property type="entry name" value="TRYPSIN_DOM"/>
    <property type="match status" value="1"/>
</dbReference>
<gene>
    <name evidence="6" type="ORF">H8S56_19695</name>
</gene>
<dbReference type="InterPro" id="IPR043504">
    <property type="entry name" value="Peptidase_S1_PA_chymotrypsin"/>
</dbReference>
<comment type="similarity">
    <text evidence="1">Belongs to the peptidase S1 family.</text>
</comment>
<dbReference type="PROSITE" id="PS00135">
    <property type="entry name" value="TRYPSIN_SER"/>
    <property type="match status" value="1"/>
</dbReference>